<reference evidence="3" key="1">
    <citation type="submission" date="2018-06" db="EMBL/GenBank/DDBJ databases">
        <title>Description of a new Polynucleobacter species.</title>
        <authorList>
            <person name="Hahn M.W."/>
        </authorList>
    </citation>
    <scope>NUCLEOTIDE SEQUENCE [LARGE SCALE GENOMIC DNA]</scope>
    <source>
        <strain evidence="3">MG-25-Pas1-D2</strain>
    </source>
</reference>
<dbReference type="Pfam" id="PF16868">
    <property type="entry name" value="NMT1_3"/>
    <property type="match status" value="1"/>
</dbReference>
<dbReference type="Gene3D" id="3.40.190.10">
    <property type="entry name" value="Periplasmic binding protein-like II"/>
    <property type="match status" value="2"/>
</dbReference>
<dbReference type="PANTHER" id="PTHR42941">
    <property type="entry name" value="SLL1037 PROTEIN"/>
    <property type="match status" value="1"/>
</dbReference>
<name>A0A2Z4JSG5_9BURK</name>
<evidence type="ECO:0008006" key="4">
    <source>
        <dbReference type="Google" id="ProtNLM"/>
    </source>
</evidence>
<dbReference type="PANTHER" id="PTHR42941:SF1">
    <property type="entry name" value="SLL1037 PROTEIN"/>
    <property type="match status" value="1"/>
</dbReference>
<sequence length="426" mass="48146">MTKKQIFLYLSGLAILVAIAVAVVKLFLLPPSSIEIAAGPKGGYLYEIAQIYAQEFEKSGVKVTVLETAGTLDNLEHVEHPDKMIEFGFLEGGAADRKDYPSLESLGSIAYAPIWVFYRSQLGDVFDVNGLKGKRIAIGYPAQGIHTNSLDILNAVGVNTKNSQFLNIGREEALKKLHANEIDAMFYSAPAEDHLVKTLFNDPTLKPLKWPDAEGIARNLREFHVLKLPLGAIDLENSKPSTDMRVLATTITVITKKDTHSALIYLMMGVMDEVHERPSLLQSENEFPSDKDVDFPMSDDAEDYYKNGGKPFLQRYLPYWAASFLGKLLLILVPLLAIFYPLSQAYPALQQWYYTNKVNRFYDQLVKIEKRLDHHADLERIKYDIQILRAEIELLIKLEKIPSMYTNLLYDLRGHVSQVIEQHGLQ</sequence>
<gene>
    <name evidence="2" type="ORF">Pas1_04665</name>
</gene>
<dbReference type="SUPFAM" id="SSF53850">
    <property type="entry name" value="Periplasmic binding protein-like II"/>
    <property type="match status" value="1"/>
</dbReference>
<keyword evidence="1" id="KW-1133">Transmembrane helix</keyword>
<dbReference type="Proteomes" id="UP000248592">
    <property type="component" value="Chromosome"/>
</dbReference>
<feature type="transmembrane region" description="Helical" evidence="1">
    <location>
        <begin position="316"/>
        <end position="340"/>
    </location>
</feature>
<keyword evidence="1" id="KW-0472">Membrane</keyword>
<evidence type="ECO:0000256" key="1">
    <source>
        <dbReference type="SAM" id="Phobius"/>
    </source>
</evidence>
<evidence type="ECO:0000313" key="2">
    <source>
        <dbReference type="EMBL" id="AWW49737.1"/>
    </source>
</evidence>
<protein>
    <recommendedName>
        <fullName evidence="4">C4-dicarboxylate ABC transporter substrate-binding protein</fullName>
    </recommendedName>
</protein>
<evidence type="ECO:0000313" key="3">
    <source>
        <dbReference type="Proteomes" id="UP000248592"/>
    </source>
</evidence>
<accession>A0A2Z4JSG5</accession>
<dbReference type="EMBL" id="CP030085">
    <property type="protein sequence ID" value="AWW49737.1"/>
    <property type="molecule type" value="Genomic_DNA"/>
</dbReference>
<organism evidence="2 3">
    <name type="scientific">Polynucleobacter paneuropaeus</name>
    <dbReference type="NCBI Taxonomy" id="2527775"/>
    <lineage>
        <taxon>Bacteria</taxon>
        <taxon>Pseudomonadati</taxon>
        <taxon>Pseudomonadota</taxon>
        <taxon>Betaproteobacteria</taxon>
        <taxon>Burkholderiales</taxon>
        <taxon>Burkholderiaceae</taxon>
        <taxon>Polynucleobacter</taxon>
    </lineage>
</organism>
<proteinExistence type="predicted"/>
<feature type="transmembrane region" description="Helical" evidence="1">
    <location>
        <begin position="6"/>
        <end position="28"/>
    </location>
</feature>
<dbReference type="RefSeq" id="WP_112294637.1">
    <property type="nucleotide sequence ID" value="NZ_CBCSBS010000001.1"/>
</dbReference>
<keyword evidence="1" id="KW-0812">Transmembrane</keyword>
<dbReference type="AlphaFoldDB" id="A0A2Z4JSG5"/>
<dbReference type="InterPro" id="IPR011852">
    <property type="entry name" value="TRAP_TAXI"/>
</dbReference>